<dbReference type="InterPro" id="IPR037175">
    <property type="entry name" value="KFase_sf"/>
</dbReference>
<accession>X1HSK1</accession>
<dbReference type="PANTHER" id="PTHR31118">
    <property type="entry name" value="CYCLASE-LIKE PROTEIN 2"/>
    <property type="match status" value="1"/>
</dbReference>
<dbReference type="GO" id="GO:0019441">
    <property type="term" value="P:L-tryptophan catabolic process to kynurenine"/>
    <property type="evidence" value="ECO:0007669"/>
    <property type="project" value="InterPro"/>
</dbReference>
<dbReference type="Gene3D" id="3.50.30.50">
    <property type="entry name" value="Putative cyclase"/>
    <property type="match status" value="1"/>
</dbReference>
<sequence>MRKYRIVDLSVRLHPGREERRLERRLITFKHTEKIMMELDTMTHIGTHVEAYLHLGKGGDDASQILLDDVVGPAVYLKISNLKLKEEIHADHLEKAGGGKKVQKGDIVLLGTDSFDHIDMVDRPVLMTDAGKWLVNKGVKCVGYDTHLLPDIRGRKHEEQIHTILMEEAKILMIEELTNLNQLREERFFFIGVPLKIEGLDSSPIRAIAIEGLI</sequence>
<reference evidence="1" key="1">
    <citation type="journal article" date="2014" name="Front. Microbiol.">
        <title>High frequency of phylogenetically diverse reductive dehalogenase-homologous genes in deep subseafloor sedimentary metagenomes.</title>
        <authorList>
            <person name="Kawai M."/>
            <person name="Futagami T."/>
            <person name="Toyoda A."/>
            <person name="Takaki Y."/>
            <person name="Nishi S."/>
            <person name="Hori S."/>
            <person name="Arai W."/>
            <person name="Tsubouchi T."/>
            <person name="Morono Y."/>
            <person name="Uchiyama I."/>
            <person name="Ito T."/>
            <person name="Fujiyama A."/>
            <person name="Inagaki F."/>
            <person name="Takami H."/>
        </authorList>
    </citation>
    <scope>NUCLEOTIDE SEQUENCE</scope>
    <source>
        <strain evidence="1">Expedition CK06-06</strain>
    </source>
</reference>
<dbReference type="InterPro" id="IPR007325">
    <property type="entry name" value="KFase/CYL"/>
</dbReference>
<gene>
    <name evidence="1" type="ORF">S03H2_49529</name>
</gene>
<dbReference type="GO" id="GO:0004061">
    <property type="term" value="F:arylformamidase activity"/>
    <property type="evidence" value="ECO:0007669"/>
    <property type="project" value="InterPro"/>
</dbReference>
<dbReference type="Pfam" id="PF04199">
    <property type="entry name" value="Cyclase"/>
    <property type="match status" value="1"/>
</dbReference>
<dbReference type="PANTHER" id="PTHR31118:SF12">
    <property type="entry name" value="CYCLASE-LIKE PROTEIN 2"/>
    <property type="match status" value="1"/>
</dbReference>
<dbReference type="AlphaFoldDB" id="X1HSK1"/>
<evidence type="ECO:0008006" key="2">
    <source>
        <dbReference type="Google" id="ProtNLM"/>
    </source>
</evidence>
<dbReference type="EMBL" id="BARU01031299">
    <property type="protein sequence ID" value="GAH73131.1"/>
    <property type="molecule type" value="Genomic_DNA"/>
</dbReference>
<organism evidence="1">
    <name type="scientific">marine sediment metagenome</name>
    <dbReference type="NCBI Taxonomy" id="412755"/>
    <lineage>
        <taxon>unclassified sequences</taxon>
        <taxon>metagenomes</taxon>
        <taxon>ecological metagenomes</taxon>
    </lineage>
</organism>
<name>X1HSK1_9ZZZZ</name>
<evidence type="ECO:0000313" key="1">
    <source>
        <dbReference type="EMBL" id="GAH73131.1"/>
    </source>
</evidence>
<proteinExistence type="predicted"/>
<protein>
    <recommendedName>
        <fullName evidence="2">Cyclase family protein</fullName>
    </recommendedName>
</protein>
<dbReference type="SUPFAM" id="SSF102198">
    <property type="entry name" value="Putative cyclase"/>
    <property type="match status" value="1"/>
</dbReference>
<comment type="caution">
    <text evidence="1">The sequence shown here is derived from an EMBL/GenBank/DDBJ whole genome shotgun (WGS) entry which is preliminary data.</text>
</comment>